<dbReference type="AlphaFoldDB" id="A0A2I2FGE3"/>
<feature type="disulfide bond" evidence="14">
    <location>
        <begin position="32"/>
        <end position="72"/>
    </location>
</feature>
<evidence type="ECO:0000256" key="16">
    <source>
        <dbReference type="SAM" id="SignalP"/>
    </source>
</evidence>
<dbReference type="Pfam" id="PF05730">
    <property type="entry name" value="CFEM"/>
    <property type="match status" value="1"/>
</dbReference>
<keyword evidence="19" id="KW-1185">Reference proteome</keyword>
<feature type="transmembrane region" description="Helical" evidence="15">
    <location>
        <begin position="172"/>
        <end position="197"/>
    </location>
</feature>
<evidence type="ECO:0000256" key="1">
    <source>
        <dbReference type="ARBA" id="ARBA00004141"/>
    </source>
</evidence>
<feature type="transmembrane region" description="Helical" evidence="15">
    <location>
        <begin position="100"/>
        <end position="118"/>
    </location>
</feature>
<gene>
    <name evidence="18" type="ORF">BDW47DRAFT_124373</name>
</gene>
<keyword evidence="5" id="KW-0964">Secreted</keyword>
<evidence type="ECO:0000256" key="5">
    <source>
        <dbReference type="ARBA" id="ARBA00022525"/>
    </source>
</evidence>
<feature type="transmembrane region" description="Helical" evidence="15">
    <location>
        <begin position="130"/>
        <end position="152"/>
    </location>
</feature>
<feature type="transmembrane region" description="Helical" evidence="15">
    <location>
        <begin position="293"/>
        <end position="312"/>
    </location>
</feature>
<comment type="subcellular location">
    <subcellularLocation>
        <location evidence="2">Membrane</location>
        <topology evidence="2">Lipid-anchor</topology>
        <topology evidence="2">GPI-anchor</topology>
    </subcellularLocation>
    <subcellularLocation>
        <location evidence="1">Membrane</location>
        <topology evidence="1">Multi-pass membrane protein</topology>
    </subcellularLocation>
    <subcellularLocation>
        <location evidence="3">Secreted</location>
    </subcellularLocation>
</comment>
<keyword evidence="11 14" id="KW-1015">Disulfide bond</keyword>
<evidence type="ECO:0000313" key="18">
    <source>
        <dbReference type="EMBL" id="PLB39695.1"/>
    </source>
</evidence>
<comment type="similarity">
    <text evidence="13">Belongs to the SAT4 family.</text>
</comment>
<dbReference type="Pfam" id="PF20684">
    <property type="entry name" value="Fung_rhodopsin"/>
    <property type="match status" value="1"/>
</dbReference>
<keyword evidence="8 16" id="KW-0732">Signal</keyword>
<evidence type="ECO:0000313" key="19">
    <source>
        <dbReference type="Proteomes" id="UP000234585"/>
    </source>
</evidence>
<feature type="chain" id="PRO_5014124042" evidence="16">
    <location>
        <begin position="25"/>
        <end position="410"/>
    </location>
</feature>
<organism evidence="18 19">
    <name type="scientific">Aspergillus candidus</name>
    <dbReference type="NCBI Taxonomy" id="41067"/>
    <lineage>
        <taxon>Eukaryota</taxon>
        <taxon>Fungi</taxon>
        <taxon>Dikarya</taxon>
        <taxon>Ascomycota</taxon>
        <taxon>Pezizomycotina</taxon>
        <taxon>Eurotiomycetes</taxon>
        <taxon>Eurotiomycetidae</taxon>
        <taxon>Eurotiales</taxon>
        <taxon>Aspergillaceae</taxon>
        <taxon>Aspergillus</taxon>
        <taxon>Aspergillus subgen. Circumdati</taxon>
    </lineage>
</organism>
<evidence type="ECO:0000256" key="3">
    <source>
        <dbReference type="ARBA" id="ARBA00004613"/>
    </source>
</evidence>
<proteinExistence type="inferred from homology"/>
<keyword evidence="10 15" id="KW-0472">Membrane</keyword>
<dbReference type="InterPro" id="IPR049326">
    <property type="entry name" value="Rhodopsin_dom_fungi"/>
</dbReference>
<feature type="signal peptide" evidence="16">
    <location>
        <begin position="1"/>
        <end position="24"/>
    </location>
</feature>
<dbReference type="InterPro" id="IPR052337">
    <property type="entry name" value="SAT4-like"/>
</dbReference>
<dbReference type="Proteomes" id="UP000234585">
    <property type="component" value="Unassembled WGS sequence"/>
</dbReference>
<keyword evidence="9 15" id="KW-1133">Transmembrane helix</keyword>
<dbReference type="GO" id="GO:0005576">
    <property type="term" value="C:extracellular region"/>
    <property type="evidence" value="ECO:0007669"/>
    <property type="project" value="UniProtKB-SubCell"/>
</dbReference>
<evidence type="ECO:0000256" key="10">
    <source>
        <dbReference type="ARBA" id="ARBA00023136"/>
    </source>
</evidence>
<evidence type="ECO:0000256" key="4">
    <source>
        <dbReference type="ARBA" id="ARBA00010031"/>
    </source>
</evidence>
<evidence type="ECO:0000256" key="12">
    <source>
        <dbReference type="ARBA" id="ARBA00023288"/>
    </source>
</evidence>
<sequence>MRFPGSWVAVFFLTVIHWAALVCANSQTFPQCTVKCMNDLIPGSSCALDDQRCICTDKQLIEDLSVCVTATCTIRETLVSINITNTDCGVPVRDNTAPSIIIPAVGLNVLLLVALRTYTRFAVTASETGLDDWAVLLLAGCMIPLNAISIVLGKAGLGRDMWTLELDRITRVIYYSWVLSIFYITCISLTKLCFLFFYLRIFPSNRLRLLIKILFALTVAYGIIFLFVVVFQCWPVSSGWLNWDLEGHGKCMQSNTMMISASAINIALDLLIIALPIPKVASLQATTSTKVQVIAMFSMGFVITGVSIYRMVRLKLFALSINPTWDNAASCYWSVVEVDVGVLCLCMPATRSLLGRMFPNVFGSTSDPETTGQSVSRRSRPVVVTPGNTSFTQLIEMDHVPGSVKSHDDY</sequence>
<comment type="similarity">
    <text evidence="4">Belongs to the RBT5 family.</text>
</comment>
<feature type="domain" description="CFEM" evidence="17">
    <location>
        <begin position="1"/>
        <end position="117"/>
    </location>
</feature>
<protein>
    <submittedName>
        <fullName evidence="18">Integral membrane protein</fullName>
    </submittedName>
</protein>
<evidence type="ECO:0000256" key="7">
    <source>
        <dbReference type="ARBA" id="ARBA00022692"/>
    </source>
</evidence>
<dbReference type="GO" id="GO:0098552">
    <property type="term" value="C:side of membrane"/>
    <property type="evidence" value="ECO:0007669"/>
    <property type="project" value="UniProtKB-KW"/>
</dbReference>
<keyword evidence="7 15" id="KW-0812">Transmembrane</keyword>
<dbReference type="PANTHER" id="PTHR33048">
    <property type="entry name" value="PTH11-LIKE INTEGRAL MEMBRANE PROTEIN (AFU_ORTHOLOGUE AFUA_5G11245)"/>
    <property type="match status" value="1"/>
</dbReference>
<feature type="disulfide bond" evidence="14">
    <location>
        <begin position="36"/>
        <end position="67"/>
    </location>
</feature>
<dbReference type="STRING" id="41067.A0A2I2FGE3"/>
<keyword evidence="14" id="KW-0408">Iron</keyword>
<dbReference type="PROSITE" id="PS52012">
    <property type="entry name" value="CFEM"/>
    <property type="match status" value="1"/>
</dbReference>
<dbReference type="OrthoDB" id="2496787at2759"/>
<dbReference type="RefSeq" id="XP_024673707.1">
    <property type="nucleotide sequence ID" value="XM_024816242.1"/>
</dbReference>
<dbReference type="PANTHER" id="PTHR33048:SF143">
    <property type="entry name" value="EXTRACELLULAR MEMBRANE PROTEIN CFEM DOMAIN-CONTAINING PROTEIN-RELATED"/>
    <property type="match status" value="1"/>
</dbReference>
<keyword evidence="6" id="KW-0325">Glycoprotein</keyword>
<keyword evidence="14" id="KW-0479">Metal-binding</keyword>
<dbReference type="EMBL" id="KZ559128">
    <property type="protein sequence ID" value="PLB39695.1"/>
    <property type="molecule type" value="Genomic_DNA"/>
</dbReference>
<reference evidence="18 19" key="1">
    <citation type="submission" date="2017-12" db="EMBL/GenBank/DDBJ databases">
        <authorList>
            <consortium name="DOE Joint Genome Institute"/>
            <person name="Haridas S."/>
            <person name="Kjaerbolling I."/>
            <person name="Vesth T.C."/>
            <person name="Frisvad J.C."/>
            <person name="Nybo J.L."/>
            <person name="Theobald S."/>
            <person name="Kuo A."/>
            <person name="Bowyer P."/>
            <person name="Matsuda Y."/>
            <person name="Mondo S."/>
            <person name="Lyhne E.K."/>
            <person name="Kogle M.E."/>
            <person name="Clum A."/>
            <person name="Lipzen A."/>
            <person name="Salamov A."/>
            <person name="Ngan C.Y."/>
            <person name="Daum C."/>
            <person name="Chiniquy J."/>
            <person name="Barry K."/>
            <person name="LaButti K."/>
            <person name="Simmons B.A."/>
            <person name="Magnuson J.K."/>
            <person name="Mortensen U.H."/>
            <person name="Larsen T.O."/>
            <person name="Grigoriev I.V."/>
            <person name="Baker S.E."/>
            <person name="Andersen M.R."/>
            <person name="Nordberg H.P."/>
            <person name="Cantor M.N."/>
            <person name="Hua S.X."/>
        </authorList>
    </citation>
    <scope>NUCLEOTIDE SEQUENCE [LARGE SCALE GENOMIC DNA]</scope>
    <source>
        <strain evidence="18 19">CBS 102.13</strain>
    </source>
</reference>
<dbReference type="GO" id="GO:0046872">
    <property type="term" value="F:metal ion binding"/>
    <property type="evidence" value="ECO:0007669"/>
    <property type="project" value="UniProtKB-UniRule"/>
</dbReference>
<evidence type="ECO:0000256" key="2">
    <source>
        <dbReference type="ARBA" id="ARBA00004589"/>
    </source>
</evidence>
<accession>A0A2I2FGE3</accession>
<name>A0A2I2FGE3_ASPCN</name>
<evidence type="ECO:0000256" key="14">
    <source>
        <dbReference type="PROSITE-ProRule" id="PRU01356"/>
    </source>
</evidence>
<dbReference type="GeneID" id="36523402"/>
<evidence type="ECO:0000256" key="15">
    <source>
        <dbReference type="SAM" id="Phobius"/>
    </source>
</evidence>
<keyword evidence="12" id="KW-0449">Lipoprotein</keyword>
<evidence type="ECO:0000256" key="8">
    <source>
        <dbReference type="ARBA" id="ARBA00022729"/>
    </source>
</evidence>
<keyword evidence="14" id="KW-0349">Heme</keyword>
<evidence type="ECO:0000256" key="6">
    <source>
        <dbReference type="ARBA" id="ARBA00022622"/>
    </source>
</evidence>
<feature type="binding site" description="axial binding residue" evidence="14">
    <location>
        <position position="50"/>
    </location>
    <ligand>
        <name>heme</name>
        <dbReference type="ChEBI" id="CHEBI:30413"/>
    </ligand>
    <ligandPart>
        <name>Fe</name>
        <dbReference type="ChEBI" id="CHEBI:18248"/>
    </ligandPart>
</feature>
<feature type="disulfide bond" evidence="14">
    <location>
        <begin position="55"/>
        <end position="88"/>
    </location>
</feature>
<feature type="disulfide bond" evidence="14">
    <location>
        <begin position="46"/>
        <end position="53"/>
    </location>
</feature>
<feature type="transmembrane region" description="Helical" evidence="15">
    <location>
        <begin position="209"/>
        <end position="237"/>
    </location>
</feature>
<keyword evidence="6" id="KW-0336">GPI-anchor</keyword>
<evidence type="ECO:0000256" key="13">
    <source>
        <dbReference type="ARBA" id="ARBA00038359"/>
    </source>
</evidence>
<evidence type="ECO:0000256" key="11">
    <source>
        <dbReference type="ARBA" id="ARBA00023157"/>
    </source>
</evidence>
<feature type="transmembrane region" description="Helical" evidence="15">
    <location>
        <begin position="257"/>
        <end position="281"/>
    </location>
</feature>
<dbReference type="InterPro" id="IPR008427">
    <property type="entry name" value="Extracellular_membr_CFEM_dom"/>
</dbReference>
<evidence type="ECO:0000256" key="9">
    <source>
        <dbReference type="ARBA" id="ARBA00022989"/>
    </source>
</evidence>
<evidence type="ECO:0000259" key="17">
    <source>
        <dbReference type="PROSITE" id="PS52012"/>
    </source>
</evidence>